<protein>
    <submittedName>
        <fullName evidence="1">Uncharacterized protein</fullName>
    </submittedName>
</protein>
<reference evidence="1" key="1">
    <citation type="journal article" date="2015" name="Genome Biol. Evol.">
        <title>Organellar Genomes of White Spruce (Picea glauca): Assembly and Annotation.</title>
        <authorList>
            <person name="Jackman S.D."/>
            <person name="Warren R.L."/>
            <person name="Gibb E.A."/>
            <person name="Vandervalk B.P."/>
            <person name="Mohamadi H."/>
            <person name="Chu J."/>
            <person name="Raymond A."/>
            <person name="Pleasance S."/>
            <person name="Coope R."/>
            <person name="Wildung M.R."/>
            <person name="Ritland C.E."/>
            <person name="Bousquet J."/>
            <person name="Jones S.J."/>
            <person name="Bohlmann J."/>
            <person name="Birol I."/>
        </authorList>
    </citation>
    <scope>NUCLEOTIDE SEQUENCE [LARGE SCALE GENOMIC DNA]</scope>
    <source>
        <tissue evidence="1">Flushing bud</tissue>
    </source>
</reference>
<keyword evidence="1" id="KW-0496">Mitochondrion</keyword>
<dbReference type="AlphaFoldDB" id="A0A101M2V6"/>
<evidence type="ECO:0000313" key="1">
    <source>
        <dbReference type="EMBL" id="KUM49937.1"/>
    </source>
</evidence>
<comment type="caution">
    <text evidence="1">The sequence shown here is derived from an EMBL/GenBank/DDBJ whole genome shotgun (WGS) entry which is preliminary data.</text>
</comment>
<organism evidence="1">
    <name type="scientific">Picea glauca</name>
    <name type="common">White spruce</name>
    <name type="synonym">Pinus glauca</name>
    <dbReference type="NCBI Taxonomy" id="3330"/>
    <lineage>
        <taxon>Eukaryota</taxon>
        <taxon>Viridiplantae</taxon>
        <taxon>Streptophyta</taxon>
        <taxon>Embryophyta</taxon>
        <taxon>Tracheophyta</taxon>
        <taxon>Spermatophyta</taxon>
        <taxon>Pinopsida</taxon>
        <taxon>Pinidae</taxon>
        <taxon>Conifers I</taxon>
        <taxon>Pinales</taxon>
        <taxon>Pinaceae</taxon>
        <taxon>Picea</taxon>
    </lineage>
</organism>
<gene>
    <name evidence="1" type="ORF">ABT39_MTgene3165</name>
</gene>
<name>A0A101M2V6_PICGL</name>
<dbReference type="EMBL" id="LKAM01000002">
    <property type="protein sequence ID" value="KUM49937.1"/>
    <property type="molecule type" value="Genomic_DNA"/>
</dbReference>
<geneLocation type="mitochondrion" evidence="1"/>
<proteinExistence type="predicted"/>
<sequence length="118" mass="13048">MGRNLEKEAGFFSFGMRARNEEFVPPPTLHFFCVHLNFLHKSYFIKSQQLMKKAIDNPSGPGALSGSKPQTASFTSDSFISLTRSALFAMVTDKGISAIKSSVSCGIPPFYSEKIDFK</sequence>
<accession>A0A101M2V6</accession>